<feature type="transmembrane region" description="Helical" evidence="13">
    <location>
        <begin position="60"/>
        <end position="79"/>
    </location>
</feature>
<name>A0A6J7IGG3_9ZZZZ</name>
<dbReference type="Gene3D" id="3.40.50.80">
    <property type="entry name" value="Nucleotide-binding domain of ferredoxin-NADP reductase (FNR) module"/>
    <property type="match status" value="1"/>
</dbReference>
<keyword evidence="10" id="KW-0408">Iron</keyword>
<evidence type="ECO:0000256" key="11">
    <source>
        <dbReference type="ARBA" id="ARBA00023014"/>
    </source>
</evidence>
<dbReference type="InterPro" id="IPR017927">
    <property type="entry name" value="FAD-bd_FR_type"/>
</dbReference>
<dbReference type="GO" id="GO:0016020">
    <property type="term" value="C:membrane"/>
    <property type="evidence" value="ECO:0007669"/>
    <property type="project" value="UniProtKB-SubCell"/>
</dbReference>
<dbReference type="SUPFAM" id="SSF52343">
    <property type="entry name" value="Ferredoxin reductase-like, C-terminal NADP-linked domain"/>
    <property type="match status" value="1"/>
</dbReference>
<evidence type="ECO:0000256" key="3">
    <source>
        <dbReference type="ARBA" id="ARBA00022630"/>
    </source>
</evidence>
<dbReference type="InterPro" id="IPR017938">
    <property type="entry name" value="Riboflavin_synthase-like_b-brl"/>
</dbReference>
<dbReference type="GO" id="GO:0051537">
    <property type="term" value="F:2 iron, 2 sulfur cluster binding"/>
    <property type="evidence" value="ECO:0007669"/>
    <property type="project" value="UniProtKB-KW"/>
</dbReference>
<evidence type="ECO:0000256" key="1">
    <source>
        <dbReference type="ARBA" id="ARBA00001974"/>
    </source>
</evidence>
<evidence type="ECO:0000256" key="6">
    <source>
        <dbReference type="ARBA" id="ARBA00022723"/>
    </source>
</evidence>
<feature type="transmembrane region" description="Helical" evidence="13">
    <location>
        <begin position="20"/>
        <end position="40"/>
    </location>
</feature>
<keyword evidence="11" id="KW-0411">Iron-sulfur</keyword>
<dbReference type="Gene3D" id="2.40.30.10">
    <property type="entry name" value="Translation factors"/>
    <property type="match status" value="1"/>
</dbReference>
<keyword evidence="5" id="KW-0001">2Fe-2S</keyword>
<accession>A0A6J7IGG3</accession>
<feature type="transmembrane region" description="Helical" evidence="13">
    <location>
        <begin position="100"/>
        <end position="121"/>
    </location>
</feature>
<keyword evidence="9" id="KW-0560">Oxidoreductase</keyword>
<dbReference type="AlphaFoldDB" id="A0A6J7IGG3"/>
<sequence length="457" mass="50187">MSARTATTSRALPRPQKSRLLGNDVWAVAAAIVVVTTGIWVRVGGFSQLIAGGNDTLLGLGRLAGMYAALAALGGLLLAARPRSIERKFGLDKMLGWHRVVGITTVFLVIFHALIDTIAWGIGAHMNPIAALIDLIRTQQWMIAALAALILFLAIGLSSWRRIRRRIAYETWYFVHLTAYLAVILAFGHQITLGTDVSGRTLALIWWIGLTVATFVWVLMARSGDFIRSLTRSRTMITRIRQEAPGVGSVEIGGPGLRHLRASAGQFFIIRVARRGLWWQPHPFSLSAAPTRDALRFTIKDLGDGSSDILRTAKGTRVLLEGPYGRFTVDEAEGARVVLFGGGVGIVPIRALLEDIEPHQQPVVVLRCKAQDELMHLAEIETLVASRKGTLHVLAGPREWFSAGDPFRPDVLSKAVPDIRERHSFVCGPASFEYAIEKSLRALKVPSKQVHRERFGV</sequence>
<gene>
    <name evidence="15" type="ORF">UFOPK3610_01854</name>
</gene>
<feature type="transmembrane region" description="Helical" evidence="13">
    <location>
        <begin position="204"/>
        <end position="224"/>
    </location>
</feature>
<evidence type="ECO:0000256" key="10">
    <source>
        <dbReference type="ARBA" id="ARBA00023004"/>
    </source>
</evidence>
<keyword evidence="3" id="KW-0285">Flavoprotein</keyword>
<dbReference type="Pfam" id="PF01794">
    <property type="entry name" value="Ferric_reduct"/>
    <property type="match status" value="1"/>
</dbReference>
<dbReference type="CDD" id="cd06198">
    <property type="entry name" value="FNR_like_3"/>
    <property type="match status" value="1"/>
</dbReference>
<evidence type="ECO:0000256" key="13">
    <source>
        <dbReference type="SAM" id="Phobius"/>
    </source>
</evidence>
<evidence type="ECO:0000256" key="12">
    <source>
        <dbReference type="ARBA" id="ARBA00023136"/>
    </source>
</evidence>
<comment type="cofactor">
    <cofactor evidence="1">
        <name>FAD</name>
        <dbReference type="ChEBI" id="CHEBI:57692"/>
    </cofactor>
</comment>
<protein>
    <submittedName>
        <fullName evidence="15">Unannotated protein</fullName>
    </submittedName>
</protein>
<dbReference type="PANTHER" id="PTHR47354">
    <property type="entry name" value="NADH OXIDOREDUCTASE HCR"/>
    <property type="match status" value="1"/>
</dbReference>
<evidence type="ECO:0000256" key="8">
    <source>
        <dbReference type="ARBA" id="ARBA00022989"/>
    </source>
</evidence>
<keyword evidence="4 13" id="KW-0812">Transmembrane</keyword>
<dbReference type="InterPro" id="IPR039261">
    <property type="entry name" value="FNR_nucleotide-bd"/>
</dbReference>
<reference evidence="15" key="1">
    <citation type="submission" date="2020-05" db="EMBL/GenBank/DDBJ databases">
        <authorList>
            <person name="Chiriac C."/>
            <person name="Salcher M."/>
            <person name="Ghai R."/>
            <person name="Kavagutti S V."/>
        </authorList>
    </citation>
    <scope>NUCLEOTIDE SEQUENCE</scope>
</reference>
<dbReference type="PANTHER" id="PTHR47354:SF8">
    <property type="entry name" value="1,2-PHENYLACETYL-COA EPOXIDASE, SUBUNIT E"/>
    <property type="match status" value="1"/>
</dbReference>
<feature type="transmembrane region" description="Helical" evidence="13">
    <location>
        <begin position="172"/>
        <end position="192"/>
    </location>
</feature>
<dbReference type="EMBL" id="CAFBMR010000123">
    <property type="protein sequence ID" value="CAB4929404.1"/>
    <property type="molecule type" value="Genomic_DNA"/>
</dbReference>
<dbReference type="InterPro" id="IPR050415">
    <property type="entry name" value="MRET"/>
</dbReference>
<keyword evidence="8 13" id="KW-1133">Transmembrane helix</keyword>
<keyword evidence="12 13" id="KW-0472">Membrane</keyword>
<evidence type="ECO:0000259" key="14">
    <source>
        <dbReference type="PROSITE" id="PS51384"/>
    </source>
</evidence>
<evidence type="ECO:0000256" key="5">
    <source>
        <dbReference type="ARBA" id="ARBA00022714"/>
    </source>
</evidence>
<evidence type="ECO:0000256" key="2">
    <source>
        <dbReference type="ARBA" id="ARBA00004141"/>
    </source>
</evidence>
<keyword evidence="6" id="KW-0479">Metal-binding</keyword>
<evidence type="ECO:0000313" key="15">
    <source>
        <dbReference type="EMBL" id="CAB4929404.1"/>
    </source>
</evidence>
<feature type="domain" description="FAD-binding FR-type" evidence="14">
    <location>
        <begin position="230"/>
        <end position="330"/>
    </location>
</feature>
<comment type="subcellular location">
    <subcellularLocation>
        <location evidence="2">Membrane</location>
        <topology evidence="2">Multi-pass membrane protein</topology>
    </subcellularLocation>
</comment>
<proteinExistence type="predicted"/>
<feature type="transmembrane region" description="Helical" evidence="13">
    <location>
        <begin position="141"/>
        <end position="160"/>
    </location>
</feature>
<dbReference type="InterPro" id="IPR013112">
    <property type="entry name" value="FAD-bd_8"/>
</dbReference>
<dbReference type="SUPFAM" id="SSF63380">
    <property type="entry name" value="Riboflavin synthase domain-like"/>
    <property type="match status" value="1"/>
</dbReference>
<keyword evidence="7" id="KW-0274">FAD</keyword>
<organism evidence="15">
    <name type="scientific">freshwater metagenome</name>
    <dbReference type="NCBI Taxonomy" id="449393"/>
    <lineage>
        <taxon>unclassified sequences</taxon>
        <taxon>metagenomes</taxon>
        <taxon>ecological metagenomes</taxon>
    </lineage>
</organism>
<dbReference type="Pfam" id="PF08022">
    <property type="entry name" value="FAD_binding_8"/>
    <property type="match status" value="1"/>
</dbReference>
<dbReference type="GO" id="GO:0016491">
    <property type="term" value="F:oxidoreductase activity"/>
    <property type="evidence" value="ECO:0007669"/>
    <property type="project" value="UniProtKB-KW"/>
</dbReference>
<evidence type="ECO:0000256" key="7">
    <source>
        <dbReference type="ARBA" id="ARBA00022827"/>
    </source>
</evidence>
<dbReference type="InterPro" id="IPR013130">
    <property type="entry name" value="Fe3_Rdtase_TM_dom"/>
</dbReference>
<evidence type="ECO:0000256" key="4">
    <source>
        <dbReference type="ARBA" id="ARBA00022692"/>
    </source>
</evidence>
<dbReference type="PROSITE" id="PS51384">
    <property type="entry name" value="FAD_FR"/>
    <property type="match status" value="1"/>
</dbReference>
<evidence type="ECO:0000256" key="9">
    <source>
        <dbReference type="ARBA" id="ARBA00023002"/>
    </source>
</evidence>
<dbReference type="GO" id="GO:0046872">
    <property type="term" value="F:metal ion binding"/>
    <property type="evidence" value="ECO:0007669"/>
    <property type="project" value="UniProtKB-KW"/>
</dbReference>
<dbReference type="GO" id="GO:0050660">
    <property type="term" value="F:flavin adenine dinucleotide binding"/>
    <property type="evidence" value="ECO:0007669"/>
    <property type="project" value="TreeGrafter"/>
</dbReference>